<name>A0AAE8BEF8_9CAUD</name>
<dbReference type="Proteomes" id="UP000828443">
    <property type="component" value="Segment"/>
</dbReference>
<dbReference type="RefSeq" id="YP_010676767.1">
    <property type="nucleotide sequence ID" value="NC_071015.1"/>
</dbReference>
<accession>A0AAE8BEF8</accession>
<keyword evidence="2" id="KW-1185">Reference proteome</keyword>
<dbReference type="KEGG" id="vg:77953132"/>
<reference evidence="1" key="1">
    <citation type="journal article" date="2021" name="Viruses">
        <title>Novel Viruses That Lyse Plant and Human Strains of Kosakonia cowanii.</title>
        <authorList>
            <person name="Petrzik K."/>
            <person name="Brazdova S."/>
            <person name="Krawczyk K."/>
        </authorList>
    </citation>
    <scope>NUCLEOTIDE SEQUENCE</scope>
</reference>
<evidence type="ECO:0000313" key="2">
    <source>
        <dbReference type="Proteomes" id="UP000828443"/>
    </source>
</evidence>
<organism evidence="1 2">
    <name type="scientific">Kosakonia phage Kc263</name>
    <dbReference type="NCBI Taxonomy" id="2863194"/>
    <lineage>
        <taxon>Viruses</taxon>
        <taxon>Duplodnaviria</taxon>
        <taxon>Heunggongvirae</taxon>
        <taxon>Uroviricota</taxon>
        <taxon>Caudoviricetes</taxon>
        <taxon>Chimalliviridae</taxon>
        <taxon>Branisovskavirus</taxon>
        <taxon>Branisovskavirus Kc263</taxon>
    </lineage>
</organism>
<protein>
    <recommendedName>
        <fullName evidence="3">Virion structural protein</fullName>
    </recommendedName>
</protein>
<dbReference type="GeneID" id="77953132"/>
<evidence type="ECO:0008006" key="3">
    <source>
        <dbReference type="Google" id="ProtNLM"/>
    </source>
</evidence>
<dbReference type="EMBL" id="MZ348422">
    <property type="protein sequence ID" value="QYN79955.1"/>
    <property type="molecule type" value="Genomic_DNA"/>
</dbReference>
<proteinExistence type="predicted"/>
<evidence type="ECO:0000313" key="1">
    <source>
        <dbReference type="EMBL" id="QYN79955.1"/>
    </source>
</evidence>
<sequence>MYTYKYSAGRYKNYRPGYHLVDIKGYSVADLEKLFDILYIVVNDSMYNVDISISLEDYKLAFASNPDLDIVGWLATQSENNLKVAEMFPGDSYKYARLERIFTYGYFHYPADLNLANDRQDALLPDSAPDIRVAHYQYQNIDYGKINDYSLFNVNGVFVRGVPRKDGIYLMGAGRDYIATRNDVRVGAVNFEKLGKVETIPITEETLIETEMDFGKRWEMKLDDLDGKTIYLVVNGQLLVDQGIIYRVADDRVVIDLTCFDVAHHYLNYKKYTRTPKLTNLTKFDLYKRQALTMHNSFIVLIDNPSLGVDVKPLTTFHFPNALHTEERFQHPIVLDSGLFPVPYIKTYGIRQRLLTHDLRVYNKYPFMTTGTLDGTVLMNPAINQATPGHLSKGWTFKIHGLQLRKT</sequence>